<dbReference type="Pfam" id="PF12464">
    <property type="entry name" value="Mac"/>
    <property type="match status" value="1"/>
</dbReference>
<dbReference type="SUPFAM" id="SSF51161">
    <property type="entry name" value="Trimeric LpxA-like enzymes"/>
    <property type="match status" value="1"/>
</dbReference>
<keyword evidence="4 5" id="KW-0012">Acyltransferase</keyword>
<evidence type="ECO:0000256" key="2">
    <source>
        <dbReference type="ARBA" id="ARBA00022679"/>
    </source>
</evidence>
<keyword evidence="3" id="KW-0677">Repeat</keyword>
<accession>A0ABV9JBW7</accession>
<dbReference type="Gene3D" id="2.160.10.10">
    <property type="entry name" value="Hexapeptide repeat proteins"/>
    <property type="match status" value="1"/>
</dbReference>
<evidence type="ECO:0000256" key="5">
    <source>
        <dbReference type="RuleBase" id="RU367021"/>
    </source>
</evidence>
<evidence type="ECO:0000313" key="8">
    <source>
        <dbReference type="Proteomes" id="UP001595987"/>
    </source>
</evidence>
<dbReference type="EC" id="2.3.1.-" evidence="5"/>
<evidence type="ECO:0000313" key="7">
    <source>
        <dbReference type="EMBL" id="MFC4651906.1"/>
    </source>
</evidence>
<name>A0ABV9JBW7_9LACT</name>
<proteinExistence type="inferred from homology"/>
<evidence type="ECO:0000256" key="1">
    <source>
        <dbReference type="ARBA" id="ARBA00007274"/>
    </source>
</evidence>
<dbReference type="InterPro" id="IPR039369">
    <property type="entry name" value="LacA-like"/>
</dbReference>
<evidence type="ECO:0000256" key="4">
    <source>
        <dbReference type="ARBA" id="ARBA00023315"/>
    </source>
</evidence>
<comment type="caution">
    <text evidence="7">The sequence shown here is derived from an EMBL/GenBank/DDBJ whole genome shotgun (WGS) entry which is preliminary data.</text>
</comment>
<dbReference type="SMART" id="SM01266">
    <property type="entry name" value="Mac"/>
    <property type="match status" value="1"/>
</dbReference>
<comment type="similarity">
    <text evidence="1 5">Belongs to the transferase hexapeptide repeat family.</text>
</comment>
<dbReference type="EMBL" id="JBHSGD010000004">
    <property type="protein sequence ID" value="MFC4651906.1"/>
    <property type="molecule type" value="Genomic_DNA"/>
</dbReference>
<dbReference type="InterPro" id="IPR024688">
    <property type="entry name" value="Mac_dom"/>
</dbReference>
<reference evidence="8" key="1">
    <citation type="journal article" date="2019" name="Int. J. Syst. Evol. Microbiol.">
        <title>The Global Catalogue of Microorganisms (GCM) 10K type strain sequencing project: providing services to taxonomists for standard genome sequencing and annotation.</title>
        <authorList>
            <consortium name="The Broad Institute Genomics Platform"/>
            <consortium name="The Broad Institute Genome Sequencing Center for Infectious Disease"/>
            <person name="Wu L."/>
            <person name="Ma J."/>
        </authorList>
    </citation>
    <scope>NUCLEOTIDE SEQUENCE [LARGE SCALE GENOMIC DNA]</scope>
    <source>
        <strain evidence="8">CCUG 63287</strain>
    </source>
</reference>
<protein>
    <recommendedName>
        <fullName evidence="5">Acetyltransferase</fullName>
        <ecNumber evidence="5">2.3.1.-</ecNumber>
    </recommendedName>
</protein>
<keyword evidence="8" id="KW-1185">Reference proteome</keyword>
<sequence length="84" mass="9441">MTELEKILPGDLYRCGDKELMSLWNKGKNLMQCYNQLVYDDKTAQNAILDDLLGCHGAGSVVTHDIPSHSLAYGNPYRVIKEIN</sequence>
<evidence type="ECO:0000259" key="6">
    <source>
        <dbReference type="SMART" id="SM01266"/>
    </source>
</evidence>
<dbReference type="RefSeq" id="WP_213533779.1">
    <property type="nucleotide sequence ID" value="NZ_BOVQ01000002.1"/>
</dbReference>
<organism evidence="7 8">
    <name type="scientific">Lactococcus nasutitermitis</name>
    <dbReference type="NCBI Taxonomy" id="1652957"/>
    <lineage>
        <taxon>Bacteria</taxon>
        <taxon>Bacillati</taxon>
        <taxon>Bacillota</taxon>
        <taxon>Bacilli</taxon>
        <taxon>Lactobacillales</taxon>
        <taxon>Streptococcaceae</taxon>
        <taxon>Lactococcus</taxon>
    </lineage>
</organism>
<evidence type="ECO:0000256" key="3">
    <source>
        <dbReference type="ARBA" id="ARBA00022737"/>
    </source>
</evidence>
<dbReference type="PANTHER" id="PTHR43017:SF1">
    <property type="entry name" value="ACETYLTRANSFERASE YJL218W-RELATED"/>
    <property type="match status" value="1"/>
</dbReference>
<dbReference type="InterPro" id="IPR011004">
    <property type="entry name" value="Trimer_LpxA-like_sf"/>
</dbReference>
<keyword evidence="2 5" id="KW-0808">Transferase</keyword>
<gene>
    <name evidence="7" type="ORF">ACFO26_03210</name>
</gene>
<dbReference type="PANTHER" id="PTHR43017">
    <property type="entry name" value="GALACTOSIDE O-ACETYLTRANSFERASE"/>
    <property type="match status" value="1"/>
</dbReference>
<dbReference type="Proteomes" id="UP001595987">
    <property type="component" value="Unassembled WGS sequence"/>
</dbReference>
<feature type="domain" description="Maltose/galactoside acetyltransferase" evidence="6">
    <location>
        <begin position="4"/>
        <end position="58"/>
    </location>
</feature>